<proteinExistence type="predicted"/>
<dbReference type="EMBL" id="JACSQY010000008">
    <property type="protein sequence ID" value="MBD7908906.1"/>
    <property type="molecule type" value="Genomic_DNA"/>
</dbReference>
<dbReference type="GO" id="GO:0004519">
    <property type="term" value="F:endonuclease activity"/>
    <property type="evidence" value="ECO:0007669"/>
    <property type="project" value="UniProtKB-KW"/>
</dbReference>
<keyword evidence="2" id="KW-0255">Endonuclease</keyword>
<sequence>MDLEGNQRLVWIFPLRLKDNRAKFTSLSQPSNDIYALQKEIKQVENLPITITEKERIIKGRIGQGKFKERLFDRECKCALCGAIDPRLLIASHIKPWSDSTNEERLDVDNGLLLCPNHDALFDKKLISFDNQGSIMISQTVDETAKIFLNVNEDMSINLSEKQLRYMGFHYRHRIQ</sequence>
<protein>
    <submittedName>
        <fullName evidence="2">HNH endonuclease</fullName>
    </submittedName>
</protein>
<name>A0ABR8PL52_9BACL</name>
<reference evidence="2 3" key="1">
    <citation type="submission" date="2020-08" db="EMBL/GenBank/DDBJ databases">
        <title>A Genomic Blueprint of the Chicken Gut Microbiome.</title>
        <authorList>
            <person name="Gilroy R."/>
            <person name="Ravi A."/>
            <person name="Getino M."/>
            <person name="Pursley I."/>
            <person name="Horton D.L."/>
            <person name="Alikhan N.-F."/>
            <person name="Baker D."/>
            <person name="Gharbi K."/>
            <person name="Hall N."/>
            <person name="Watson M."/>
            <person name="Adriaenssens E.M."/>
            <person name="Foster-Nyarko E."/>
            <person name="Jarju S."/>
            <person name="Secka A."/>
            <person name="Antonio M."/>
            <person name="Oren A."/>
            <person name="Chaudhuri R."/>
            <person name="La Ragione R.M."/>
            <person name="Hildebrand F."/>
            <person name="Pallen M.J."/>
        </authorList>
    </citation>
    <scope>NUCLEOTIDE SEQUENCE [LARGE SCALE GENOMIC DNA]</scope>
    <source>
        <strain evidence="2 3">Sa3CUA8</strain>
    </source>
</reference>
<gene>
    <name evidence="2" type="ORF">H9659_11235</name>
</gene>
<keyword evidence="3" id="KW-1185">Reference proteome</keyword>
<dbReference type="Proteomes" id="UP000659496">
    <property type="component" value="Unassembled WGS sequence"/>
</dbReference>
<evidence type="ECO:0000313" key="3">
    <source>
        <dbReference type="Proteomes" id="UP000659496"/>
    </source>
</evidence>
<dbReference type="InterPro" id="IPR003615">
    <property type="entry name" value="HNH_nuc"/>
</dbReference>
<comment type="caution">
    <text evidence="2">The sequence shown here is derived from an EMBL/GenBank/DDBJ whole genome shotgun (WGS) entry which is preliminary data.</text>
</comment>
<accession>A0ABR8PL52</accession>
<keyword evidence="2" id="KW-0540">Nuclease</keyword>
<dbReference type="Pfam" id="PF13391">
    <property type="entry name" value="HNH_2"/>
    <property type="match status" value="1"/>
</dbReference>
<evidence type="ECO:0000259" key="1">
    <source>
        <dbReference type="Pfam" id="PF13391"/>
    </source>
</evidence>
<evidence type="ECO:0000313" key="2">
    <source>
        <dbReference type="EMBL" id="MBD7908906.1"/>
    </source>
</evidence>
<feature type="domain" description="HNH nuclease" evidence="1">
    <location>
        <begin position="78"/>
        <end position="130"/>
    </location>
</feature>
<keyword evidence="2" id="KW-0378">Hydrolase</keyword>
<dbReference type="CDD" id="cd00085">
    <property type="entry name" value="HNHc"/>
    <property type="match status" value="1"/>
</dbReference>
<organism evidence="2 3">
    <name type="scientific">Sporosarcina gallistercoris</name>
    <dbReference type="NCBI Taxonomy" id="2762245"/>
    <lineage>
        <taxon>Bacteria</taxon>
        <taxon>Bacillati</taxon>
        <taxon>Bacillota</taxon>
        <taxon>Bacilli</taxon>
        <taxon>Bacillales</taxon>
        <taxon>Caryophanaceae</taxon>
        <taxon>Sporosarcina</taxon>
    </lineage>
</organism>